<protein>
    <recommendedName>
        <fullName evidence="7">TauD/TfdA-like domain-containing protein</fullName>
    </recommendedName>
</protein>
<dbReference type="GO" id="GO:0046872">
    <property type="term" value="F:metal ion binding"/>
    <property type="evidence" value="ECO:0007669"/>
    <property type="project" value="UniProtKB-KW"/>
</dbReference>
<evidence type="ECO:0000256" key="4">
    <source>
        <dbReference type="ARBA" id="ARBA00023002"/>
    </source>
</evidence>
<comment type="caution">
    <text evidence="8">The sequence shown here is derived from an EMBL/GenBank/DDBJ whole genome shotgun (WGS) entry which is preliminary data.</text>
</comment>
<keyword evidence="5" id="KW-0408">Iron</keyword>
<dbReference type="OrthoDB" id="10257314at2759"/>
<feature type="region of interest" description="Disordered" evidence="6">
    <location>
        <begin position="98"/>
        <end position="120"/>
    </location>
</feature>
<sequence>MGFNGIQHRNGNTMTRQPLVYSGSLDAFKSFDVTPVIGREFTDIQLTDLMRADDADALLKDLAVTVSQRGVVFFRNQNIDVEEQKKFVQRLGELSGKPDSSELHVHPLVNSPDNTPLQNGEQDPQVYVISSKSQGKLYKTMAHRLSAAPASAGWHSDLTFENVPSDYACLKLTTTPPSGGDTLWASGYEVYDRISPSMREYLSTLTATHAQPVFKCSAVDGGFPVASPRGAPENVGDDFSVSHPVVRTNPVTGWRSIYAVGLHCKEIDGVTAYEGKRIKEYFEYLITHNHDLQVRFKWSVNDVAIWDNRSVYHTATPDLVGVREGRRTTSLGERPYFDPASTSRREGLAAANGAA</sequence>
<dbReference type="Pfam" id="PF02668">
    <property type="entry name" value="TauD"/>
    <property type="match status" value="1"/>
</dbReference>
<evidence type="ECO:0000256" key="1">
    <source>
        <dbReference type="ARBA" id="ARBA00005896"/>
    </source>
</evidence>
<dbReference type="PANTHER" id="PTHR30468:SF10">
    <property type="entry name" value="TAUD_TFDA-LIKE DOMAIN-CONTAINING PROTEIN"/>
    <property type="match status" value="1"/>
</dbReference>
<dbReference type="PANTHER" id="PTHR30468">
    <property type="entry name" value="ALPHA-KETOGLUTARATE-DEPENDENT SULFONATE DIOXYGENASE"/>
    <property type="match status" value="1"/>
</dbReference>
<dbReference type="InterPro" id="IPR051323">
    <property type="entry name" value="AtsK-like"/>
</dbReference>
<evidence type="ECO:0000259" key="7">
    <source>
        <dbReference type="Pfam" id="PF02668"/>
    </source>
</evidence>
<feature type="compositionally biased region" description="Polar residues" evidence="6">
    <location>
        <begin position="111"/>
        <end position="120"/>
    </location>
</feature>
<keyword evidence="4" id="KW-0560">Oxidoreductase</keyword>
<feature type="domain" description="TauD/TfdA-like" evidence="7">
    <location>
        <begin position="31"/>
        <end position="327"/>
    </location>
</feature>
<reference evidence="8 9" key="1">
    <citation type="submission" date="2019-02" db="EMBL/GenBank/DDBJ databases">
        <title>Genome sequencing of the rare red list fungi Phellinidium pouzarii.</title>
        <authorList>
            <person name="Buettner E."/>
            <person name="Kellner H."/>
        </authorList>
    </citation>
    <scope>NUCLEOTIDE SEQUENCE [LARGE SCALE GENOMIC DNA]</scope>
    <source>
        <strain evidence="8 9">DSM 108285</strain>
    </source>
</reference>
<dbReference type="InterPro" id="IPR003819">
    <property type="entry name" value="TauD/TfdA-like"/>
</dbReference>
<name>A0A4S4L6D3_9AGAM</name>
<dbReference type="GO" id="GO:0016706">
    <property type="term" value="F:2-oxoglutarate-dependent dioxygenase activity"/>
    <property type="evidence" value="ECO:0007669"/>
    <property type="project" value="TreeGrafter"/>
</dbReference>
<accession>A0A4S4L6D3</accession>
<feature type="region of interest" description="Disordered" evidence="6">
    <location>
        <begin position="330"/>
        <end position="355"/>
    </location>
</feature>
<dbReference type="Proteomes" id="UP000308199">
    <property type="component" value="Unassembled WGS sequence"/>
</dbReference>
<evidence type="ECO:0000256" key="2">
    <source>
        <dbReference type="ARBA" id="ARBA00022723"/>
    </source>
</evidence>
<evidence type="ECO:0000313" key="8">
    <source>
        <dbReference type="EMBL" id="THH06974.1"/>
    </source>
</evidence>
<dbReference type="Gene3D" id="3.60.130.10">
    <property type="entry name" value="Clavaminate synthase-like"/>
    <property type="match status" value="1"/>
</dbReference>
<keyword evidence="3" id="KW-0223">Dioxygenase</keyword>
<evidence type="ECO:0000256" key="6">
    <source>
        <dbReference type="SAM" id="MobiDB-lite"/>
    </source>
</evidence>
<dbReference type="EMBL" id="SGPK01000166">
    <property type="protein sequence ID" value="THH06974.1"/>
    <property type="molecule type" value="Genomic_DNA"/>
</dbReference>
<evidence type="ECO:0000256" key="3">
    <source>
        <dbReference type="ARBA" id="ARBA00022964"/>
    </source>
</evidence>
<gene>
    <name evidence="8" type="ORF">EW145_g3707</name>
</gene>
<keyword evidence="9" id="KW-1185">Reference proteome</keyword>
<dbReference type="GO" id="GO:0005737">
    <property type="term" value="C:cytoplasm"/>
    <property type="evidence" value="ECO:0007669"/>
    <property type="project" value="TreeGrafter"/>
</dbReference>
<comment type="similarity">
    <text evidence="1">Belongs to the TfdA dioxygenase family.</text>
</comment>
<evidence type="ECO:0000313" key="9">
    <source>
        <dbReference type="Proteomes" id="UP000308199"/>
    </source>
</evidence>
<dbReference type="AlphaFoldDB" id="A0A4S4L6D3"/>
<evidence type="ECO:0000256" key="5">
    <source>
        <dbReference type="ARBA" id="ARBA00023004"/>
    </source>
</evidence>
<keyword evidence="2" id="KW-0479">Metal-binding</keyword>
<organism evidence="8 9">
    <name type="scientific">Phellinidium pouzarii</name>
    <dbReference type="NCBI Taxonomy" id="167371"/>
    <lineage>
        <taxon>Eukaryota</taxon>
        <taxon>Fungi</taxon>
        <taxon>Dikarya</taxon>
        <taxon>Basidiomycota</taxon>
        <taxon>Agaricomycotina</taxon>
        <taxon>Agaricomycetes</taxon>
        <taxon>Hymenochaetales</taxon>
        <taxon>Hymenochaetaceae</taxon>
        <taxon>Phellinidium</taxon>
    </lineage>
</organism>
<dbReference type="SUPFAM" id="SSF51197">
    <property type="entry name" value="Clavaminate synthase-like"/>
    <property type="match status" value="1"/>
</dbReference>
<dbReference type="InterPro" id="IPR042098">
    <property type="entry name" value="TauD-like_sf"/>
</dbReference>
<proteinExistence type="inferred from homology"/>